<organism evidence="2 3">
    <name type="scientific">Pristionchus entomophagus</name>
    <dbReference type="NCBI Taxonomy" id="358040"/>
    <lineage>
        <taxon>Eukaryota</taxon>
        <taxon>Metazoa</taxon>
        <taxon>Ecdysozoa</taxon>
        <taxon>Nematoda</taxon>
        <taxon>Chromadorea</taxon>
        <taxon>Rhabditida</taxon>
        <taxon>Rhabditina</taxon>
        <taxon>Diplogasteromorpha</taxon>
        <taxon>Diplogasteroidea</taxon>
        <taxon>Neodiplogasteridae</taxon>
        <taxon>Pristionchus</taxon>
    </lineage>
</organism>
<proteinExistence type="predicted"/>
<evidence type="ECO:0000313" key="2">
    <source>
        <dbReference type="EMBL" id="GMS86026.1"/>
    </source>
</evidence>
<dbReference type="GO" id="GO:0005886">
    <property type="term" value="C:plasma membrane"/>
    <property type="evidence" value="ECO:0007669"/>
    <property type="project" value="TreeGrafter"/>
</dbReference>
<dbReference type="AlphaFoldDB" id="A0AAV5SS54"/>
<dbReference type="GO" id="GO:0008528">
    <property type="term" value="F:G protein-coupled peptide receptor activity"/>
    <property type="evidence" value="ECO:0007669"/>
    <property type="project" value="InterPro"/>
</dbReference>
<name>A0AAV5SS54_9BILA</name>
<evidence type="ECO:0000313" key="3">
    <source>
        <dbReference type="Proteomes" id="UP001432027"/>
    </source>
</evidence>
<dbReference type="Proteomes" id="UP001432027">
    <property type="component" value="Unassembled WGS sequence"/>
</dbReference>
<feature type="non-terminal residue" evidence="2">
    <location>
        <position position="1"/>
    </location>
</feature>
<feature type="transmembrane region" description="Helical" evidence="1">
    <location>
        <begin position="12"/>
        <end position="32"/>
    </location>
</feature>
<gene>
    <name evidence="2" type="ORF">PENTCL1PPCAC_8201</name>
</gene>
<protein>
    <submittedName>
        <fullName evidence="2">Uncharacterized protein</fullName>
    </submittedName>
</protein>
<reference evidence="2" key="1">
    <citation type="submission" date="2023-10" db="EMBL/GenBank/DDBJ databases">
        <title>Genome assembly of Pristionchus species.</title>
        <authorList>
            <person name="Yoshida K."/>
            <person name="Sommer R.J."/>
        </authorList>
    </citation>
    <scope>NUCLEOTIDE SEQUENCE</scope>
    <source>
        <strain evidence="2">RS0144</strain>
    </source>
</reference>
<evidence type="ECO:0000256" key="1">
    <source>
        <dbReference type="SAM" id="Phobius"/>
    </source>
</evidence>
<accession>A0AAV5SS54</accession>
<keyword evidence="1" id="KW-0472">Membrane</keyword>
<dbReference type="PANTHER" id="PTHR46273">
    <property type="entry name" value="MYOSUPPRESSIN RECEPTOR 1, ISOFORM B-RELATED"/>
    <property type="match status" value="1"/>
</dbReference>
<dbReference type="EMBL" id="BTSX01000002">
    <property type="protein sequence ID" value="GMS86026.1"/>
    <property type="molecule type" value="Genomic_DNA"/>
</dbReference>
<dbReference type="PANTHER" id="PTHR46273:SF14">
    <property type="entry name" value="G-PROTEIN COUPLED RECEPTOR DMSR-1"/>
    <property type="match status" value="1"/>
</dbReference>
<dbReference type="InterPro" id="IPR019427">
    <property type="entry name" value="7TM_GPCR_serpentine_rcpt_Srw"/>
</dbReference>
<keyword evidence="1" id="KW-1133">Transmembrane helix</keyword>
<keyword evidence="3" id="KW-1185">Reference proteome</keyword>
<feature type="non-terminal residue" evidence="2">
    <location>
        <position position="65"/>
    </location>
</feature>
<comment type="caution">
    <text evidence="2">The sequence shown here is derived from an EMBL/GenBank/DDBJ whole genome shotgun (WGS) entry which is preliminary data.</text>
</comment>
<dbReference type="InterPro" id="IPR053219">
    <property type="entry name" value="GPCR_Dmsr-1"/>
</dbReference>
<dbReference type="Pfam" id="PF10324">
    <property type="entry name" value="7TM_GPCR_Srw"/>
    <property type="match status" value="1"/>
</dbReference>
<sequence>ILSLGSLLSGLLHSALPCLLLVVLSGTLLRFLQKTRKDRETKVLHRNSRESNDGDKTTTLLVLIM</sequence>
<keyword evidence="1" id="KW-0812">Transmembrane</keyword>